<dbReference type="Proteomes" id="UP000279236">
    <property type="component" value="Unassembled WGS sequence"/>
</dbReference>
<dbReference type="CDD" id="cd12148">
    <property type="entry name" value="fungal_TF_MHR"/>
    <property type="match status" value="1"/>
</dbReference>
<keyword evidence="1" id="KW-0479">Metal-binding</keyword>
<evidence type="ECO:0000256" key="3">
    <source>
        <dbReference type="SAM" id="MobiDB-lite"/>
    </source>
</evidence>
<dbReference type="Pfam" id="PF04082">
    <property type="entry name" value="Fungal_trans"/>
    <property type="match status" value="1"/>
</dbReference>
<dbReference type="RefSeq" id="XP_028475312.1">
    <property type="nucleotide sequence ID" value="XM_028624240.1"/>
</dbReference>
<dbReference type="GO" id="GO:0008270">
    <property type="term" value="F:zinc ion binding"/>
    <property type="evidence" value="ECO:0007669"/>
    <property type="project" value="InterPro"/>
</dbReference>
<dbReference type="Gene3D" id="4.10.240.10">
    <property type="entry name" value="Zn(2)-C6 fungal-type DNA-binding domain"/>
    <property type="match status" value="1"/>
</dbReference>
<dbReference type="InterPro" id="IPR050987">
    <property type="entry name" value="AtrR-like"/>
</dbReference>
<gene>
    <name evidence="5" type="ORF">EHS24_008941</name>
</gene>
<dbReference type="InterPro" id="IPR007219">
    <property type="entry name" value="XnlR_reg_dom"/>
</dbReference>
<dbReference type="AlphaFoldDB" id="A0A427XN83"/>
<evidence type="ECO:0000256" key="2">
    <source>
        <dbReference type="ARBA" id="ARBA00023242"/>
    </source>
</evidence>
<dbReference type="CDD" id="cd00067">
    <property type="entry name" value="GAL4"/>
    <property type="match status" value="1"/>
</dbReference>
<evidence type="ECO:0000259" key="4">
    <source>
        <dbReference type="PROSITE" id="PS50048"/>
    </source>
</evidence>
<accession>A0A427XN83</accession>
<dbReference type="PROSITE" id="PS50048">
    <property type="entry name" value="ZN2_CY6_FUNGAL_2"/>
    <property type="match status" value="1"/>
</dbReference>
<keyword evidence="2" id="KW-0539">Nucleus</keyword>
<feature type="domain" description="Zn(2)-C6 fungal-type" evidence="4">
    <location>
        <begin position="54"/>
        <end position="83"/>
    </location>
</feature>
<dbReference type="Pfam" id="PF00172">
    <property type="entry name" value="Zn_clus"/>
    <property type="match status" value="1"/>
</dbReference>
<name>A0A427XN83_9TREE</name>
<evidence type="ECO:0000256" key="1">
    <source>
        <dbReference type="ARBA" id="ARBA00022723"/>
    </source>
</evidence>
<sequence length="704" mass="77647">MPSLQARHEKRAHDTMSQHTRPSSPDGRSSTSQDGEPGQSTDRPGKRMKYAPKACEGCRSRKIRCSGERPCFRCARMGKHCTLLDEPVAISVPQTQTTFAMASETAHPSSTTLQHSITSLVSGLQVMEANMMAMRRAMLEAGLNVPTLEAETQGVQPTNALAARLANELDPGRPISRTNGISPVSPLSASADFAESARNLSHTTIDQPTVQVQCGSMTVSLPVASKHTEYLDCYFAQLNSFHPTVNENQIREQSDRLYGQILGRRGHKVVPSSSAPFLALLLSIYASTEALQRSVSPPTDSRRPGYPWYRQARDLTGTRERPSDVRDITSVQTLVIQTFFFVYSGDMLAAYATIGRAARLCYLQGINRPLRASSATPFELHMRQRVVMVVYFMDHRLSLNTGRPYCMRWDDIDVSEPSGVNDLDVFHDMPLPPEPTVSSLQPYLRWYLAFAHYAGATYDCMSSGKLSSAERALAIEQLDQQLDAWTREFDASPVLTPTGAFLTTLYRQQRLICRTLMVNLRLLLRRSKILSLNYDDTAGALASELSCDIVSSIYAATQDPAWSSSDFLRCHAPTVVFSPIVILATLLIRQRGHVSHAVELAFRQAAQLIWDMAKECIVGGYVEAQLAEVIRIATDLLNETSSSEHQVSDTNAVALADLFSTELQNMAAYGSFPETGGSLEWLEGLGATGAATELNWNSLFMGLE</sequence>
<feature type="region of interest" description="Disordered" evidence="3">
    <location>
        <begin position="1"/>
        <end position="49"/>
    </location>
</feature>
<feature type="compositionally biased region" description="Polar residues" evidence="3">
    <location>
        <begin position="17"/>
        <end position="42"/>
    </location>
</feature>
<dbReference type="EMBL" id="RSCE01000008">
    <property type="protein sequence ID" value="RSH80365.1"/>
    <property type="molecule type" value="Genomic_DNA"/>
</dbReference>
<dbReference type="SMART" id="SM00906">
    <property type="entry name" value="Fungal_trans"/>
    <property type="match status" value="1"/>
</dbReference>
<dbReference type="InterPro" id="IPR001138">
    <property type="entry name" value="Zn2Cys6_DnaBD"/>
</dbReference>
<evidence type="ECO:0000313" key="6">
    <source>
        <dbReference type="Proteomes" id="UP000279236"/>
    </source>
</evidence>
<dbReference type="InterPro" id="IPR036864">
    <property type="entry name" value="Zn2-C6_fun-type_DNA-bd_sf"/>
</dbReference>
<evidence type="ECO:0000313" key="5">
    <source>
        <dbReference type="EMBL" id="RSH80365.1"/>
    </source>
</evidence>
<reference evidence="5 6" key="1">
    <citation type="submission" date="2018-11" db="EMBL/GenBank/DDBJ databases">
        <title>Genome sequence of Apiotrichum porosum DSM 27194.</title>
        <authorList>
            <person name="Aliyu H."/>
            <person name="Gorte O."/>
            <person name="Ochsenreither K."/>
        </authorList>
    </citation>
    <scope>NUCLEOTIDE SEQUENCE [LARGE SCALE GENOMIC DNA]</scope>
    <source>
        <strain evidence="5 6">DSM 27194</strain>
    </source>
</reference>
<dbReference type="SMART" id="SM00066">
    <property type="entry name" value="GAL4"/>
    <property type="match status" value="1"/>
</dbReference>
<dbReference type="SUPFAM" id="SSF57701">
    <property type="entry name" value="Zn2/Cys6 DNA-binding domain"/>
    <property type="match status" value="1"/>
</dbReference>
<proteinExistence type="predicted"/>
<dbReference type="GeneID" id="39593484"/>
<dbReference type="GO" id="GO:0000981">
    <property type="term" value="F:DNA-binding transcription factor activity, RNA polymerase II-specific"/>
    <property type="evidence" value="ECO:0007669"/>
    <property type="project" value="InterPro"/>
</dbReference>
<dbReference type="GO" id="GO:0003677">
    <property type="term" value="F:DNA binding"/>
    <property type="evidence" value="ECO:0007669"/>
    <property type="project" value="InterPro"/>
</dbReference>
<dbReference type="PANTHER" id="PTHR46910:SF11">
    <property type="entry name" value="ZN(2)-C6 FUNGAL-TYPE DOMAIN-CONTAINING PROTEIN"/>
    <property type="match status" value="1"/>
</dbReference>
<dbReference type="OrthoDB" id="2441642at2759"/>
<comment type="caution">
    <text evidence="5">The sequence shown here is derived from an EMBL/GenBank/DDBJ whole genome shotgun (WGS) entry which is preliminary data.</text>
</comment>
<protein>
    <recommendedName>
        <fullName evidence="4">Zn(2)-C6 fungal-type domain-containing protein</fullName>
    </recommendedName>
</protein>
<keyword evidence="6" id="KW-1185">Reference proteome</keyword>
<organism evidence="5 6">
    <name type="scientific">Apiotrichum porosum</name>
    <dbReference type="NCBI Taxonomy" id="105984"/>
    <lineage>
        <taxon>Eukaryota</taxon>
        <taxon>Fungi</taxon>
        <taxon>Dikarya</taxon>
        <taxon>Basidiomycota</taxon>
        <taxon>Agaricomycotina</taxon>
        <taxon>Tremellomycetes</taxon>
        <taxon>Trichosporonales</taxon>
        <taxon>Trichosporonaceae</taxon>
        <taxon>Apiotrichum</taxon>
    </lineage>
</organism>
<dbReference type="STRING" id="105984.A0A427XN83"/>
<dbReference type="PANTHER" id="PTHR46910">
    <property type="entry name" value="TRANSCRIPTION FACTOR PDR1"/>
    <property type="match status" value="1"/>
</dbReference>
<dbReference type="PROSITE" id="PS00463">
    <property type="entry name" value="ZN2_CY6_FUNGAL_1"/>
    <property type="match status" value="1"/>
</dbReference>
<dbReference type="GO" id="GO:0006351">
    <property type="term" value="P:DNA-templated transcription"/>
    <property type="evidence" value="ECO:0007669"/>
    <property type="project" value="InterPro"/>
</dbReference>